<organism evidence="1 2">
    <name type="scientific">Flavobacterium procerum</name>
    <dbReference type="NCBI Taxonomy" id="1455569"/>
    <lineage>
        <taxon>Bacteria</taxon>
        <taxon>Pseudomonadati</taxon>
        <taxon>Bacteroidota</taxon>
        <taxon>Flavobacteriia</taxon>
        <taxon>Flavobacteriales</taxon>
        <taxon>Flavobacteriaceae</taxon>
        <taxon>Flavobacterium</taxon>
    </lineage>
</organism>
<evidence type="ECO:0000313" key="2">
    <source>
        <dbReference type="Proteomes" id="UP001589734"/>
    </source>
</evidence>
<sequence>MKKIIILLFIVLFSSCKENNEAEKLMYNQLVNCRDELKMYSATADGQVDVRIAKEKTGKNILEERKRILLDYERSFEKLKFEERDKLVKLRDSFNEKHRLQLHFDTSNYNHNVPDTVFKIIMEIDFYRLKISFQNIYLLKNGYLCI</sequence>
<dbReference type="Proteomes" id="UP001589734">
    <property type="component" value="Unassembled WGS sequence"/>
</dbReference>
<name>A0ABV6BMX3_9FLAO</name>
<protein>
    <recommendedName>
        <fullName evidence="3">Gliding motility-associated protein GldM N-terminal domain-containing protein</fullName>
    </recommendedName>
</protein>
<comment type="caution">
    <text evidence="1">The sequence shown here is derived from an EMBL/GenBank/DDBJ whole genome shotgun (WGS) entry which is preliminary data.</text>
</comment>
<dbReference type="RefSeq" id="WP_379685832.1">
    <property type="nucleotide sequence ID" value="NZ_JBHLYW010000007.1"/>
</dbReference>
<proteinExistence type="predicted"/>
<evidence type="ECO:0000313" key="1">
    <source>
        <dbReference type="EMBL" id="MFC0076794.1"/>
    </source>
</evidence>
<reference evidence="1 2" key="1">
    <citation type="submission" date="2024-09" db="EMBL/GenBank/DDBJ databases">
        <authorList>
            <person name="Sun Q."/>
            <person name="Mori K."/>
        </authorList>
    </citation>
    <scope>NUCLEOTIDE SEQUENCE [LARGE SCALE GENOMIC DNA]</scope>
    <source>
        <strain evidence="1 2">CGMCC 1.12926</strain>
    </source>
</reference>
<gene>
    <name evidence="1" type="ORF">ACFFLS_07070</name>
</gene>
<accession>A0ABV6BMX3</accession>
<dbReference type="EMBL" id="JBHLYW010000007">
    <property type="protein sequence ID" value="MFC0076794.1"/>
    <property type="molecule type" value="Genomic_DNA"/>
</dbReference>
<dbReference type="PROSITE" id="PS51257">
    <property type="entry name" value="PROKAR_LIPOPROTEIN"/>
    <property type="match status" value="1"/>
</dbReference>
<evidence type="ECO:0008006" key="3">
    <source>
        <dbReference type="Google" id="ProtNLM"/>
    </source>
</evidence>
<keyword evidence="2" id="KW-1185">Reference proteome</keyword>